<feature type="compositionally biased region" description="Basic and acidic residues" evidence="2">
    <location>
        <begin position="43"/>
        <end position="53"/>
    </location>
</feature>
<dbReference type="EMBL" id="JABSTR010000001">
    <property type="protein sequence ID" value="KAH9360012.1"/>
    <property type="molecule type" value="Genomic_DNA"/>
</dbReference>
<reference evidence="3 4" key="1">
    <citation type="journal article" date="2020" name="Cell">
        <title>Large-Scale Comparative Analyses of Tick Genomes Elucidate Their Genetic Diversity and Vector Capacities.</title>
        <authorList>
            <consortium name="Tick Genome and Microbiome Consortium (TIGMIC)"/>
            <person name="Jia N."/>
            <person name="Wang J."/>
            <person name="Shi W."/>
            <person name="Du L."/>
            <person name="Sun Y."/>
            <person name="Zhan W."/>
            <person name="Jiang J.F."/>
            <person name="Wang Q."/>
            <person name="Zhang B."/>
            <person name="Ji P."/>
            <person name="Bell-Sakyi L."/>
            <person name="Cui X.M."/>
            <person name="Yuan T.T."/>
            <person name="Jiang B.G."/>
            <person name="Yang W.F."/>
            <person name="Lam T.T."/>
            <person name="Chang Q.C."/>
            <person name="Ding S.J."/>
            <person name="Wang X.J."/>
            <person name="Zhu J.G."/>
            <person name="Ruan X.D."/>
            <person name="Zhao L."/>
            <person name="Wei J.T."/>
            <person name="Ye R.Z."/>
            <person name="Que T.C."/>
            <person name="Du C.H."/>
            <person name="Zhou Y.H."/>
            <person name="Cheng J.X."/>
            <person name="Dai P.F."/>
            <person name="Guo W.B."/>
            <person name="Han X.H."/>
            <person name="Huang E.J."/>
            <person name="Li L.F."/>
            <person name="Wei W."/>
            <person name="Gao Y.C."/>
            <person name="Liu J.Z."/>
            <person name="Shao H.Z."/>
            <person name="Wang X."/>
            <person name="Wang C.C."/>
            <person name="Yang T.C."/>
            <person name="Huo Q.B."/>
            <person name="Li W."/>
            <person name="Chen H.Y."/>
            <person name="Chen S.E."/>
            <person name="Zhou L.G."/>
            <person name="Ni X.B."/>
            <person name="Tian J.H."/>
            <person name="Sheng Y."/>
            <person name="Liu T."/>
            <person name="Pan Y.S."/>
            <person name="Xia L.Y."/>
            <person name="Li J."/>
            <person name="Zhao F."/>
            <person name="Cao W.C."/>
        </authorList>
    </citation>
    <scope>NUCLEOTIDE SEQUENCE [LARGE SCALE GENOMIC DNA]</scope>
    <source>
        <strain evidence="3">HaeL-2018</strain>
    </source>
</reference>
<name>A0A9J6FD08_HAELO</name>
<comment type="caution">
    <text evidence="3">The sequence shown here is derived from an EMBL/GenBank/DDBJ whole genome shotgun (WGS) entry which is preliminary data.</text>
</comment>
<proteinExistence type="predicted"/>
<organism evidence="3 4">
    <name type="scientific">Haemaphysalis longicornis</name>
    <name type="common">Bush tick</name>
    <dbReference type="NCBI Taxonomy" id="44386"/>
    <lineage>
        <taxon>Eukaryota</taxon>
        <taxon>Metazoa</taxon>
        <taxon>Ecdysozoa</taxon>
        <taxon>Arthropoda</taxon>
        <taxon>Chelicerata</taxon>
        <taxon>Arachnida</taxon>
        <taxon>Acari</taxon>
        <taxon>Parasitiformes</taxon>
        <taxon>Ixodida</taxon>
        <taxon>Ixodoidea</taxon>
        <taxon>Ixodidae</taxon>
        <taxon>Haemaphysalinae</taxon>
        <taxon>Haemaphysalis</taxon>
    </lineage>
</organism>
<dbReference type="VEuPathDB" id="VectorBase:HLOH_051246"/>
<sequence>MPSLPEEDRLPMIHLFQEGISQRDTTKATRRPLCTVNRIPQSFRDEGRTENLPRGRRPRATTSEQDMLIVAVTAVKASLTSKQIKRKLDLSAST</sequence>
<evidence type="ECO:0000256" key="1">
    <source>
        <dbReference type="ARBA" id="ARBA00004123"/>
    </source>
</evidence>
<dbReference type="InterPro" id="IPR009057">
    <property type="entry name" value="Homeodomain-like_sf"/>
</dbReference>
<dbReference type="OrthoDB" id="6415144at2759"/>
<evidence type="ECO:0000313" key="4">
    <source>
        <dbReference type="Proteomes" id="UP000821853"/>
    </source>
</evidence>
<evidence type="ECO:0000313" key="3">
    <source>
        <dbReference type="EMBL" id="KAH9360012.1"/>
    </source>
</evidence>
<accession>A0A9J6FD08</accession>
<comment type="subcellular location">
    <subcellularLocation>
        <location evidence="1">Nucleus</location>
    </subcellularLocation>
</comment>
<evidence type="ECO:0000256" key="2">
    <source>
        <dbReference type="SAM" id="MobiDB-lite"/>
    </source>
</evidence>
<protein>
    <submittedName>
        <fullName evidence="3">Uncharacterized protein</fullName>
    </submittedName>
</protein>
<dbReference type="SUPFAM" id="SSF46689">
    <property type="entry name" value="Homeodomain-like"/>
    <property type="match status" value="1"/>
</dbReference>
<dbReference type="AlphaFoldDB" id="A0A9J6FD08"/>
<gene>
    <name evidence="3" type="ORF">HPB48_013642</name>
</gene>
<keyword evidence="4" id="KW-1185">Reference proteome</keyword>
<dbReference type="Proteomes" id="UP000821853">
    <property type="component" value="Chromosome 1"/>
</dbReference>
<dbReference type="GO" id="GO:0005634">
    <property type="term" value="C:nucleus"/>
    <property type="evidence" value="ECO:0007669"/>
    <property type="project" value="UniProtKB-SubCell"/>
</dbReference>
<feature type="region of interest" description="Disordered" evidence="2">
    <location>
        <begin position="40"/>
        <end position="63"/>
    </location>
</feature>